<sequence>MPGNAAGDIHDHLKSEQNRVQGLKCVATIKRVNKINRPRNLQPRINISTRAIYRRLDDNAGRFLALLVGGQPLRVVFQLHLATGKSTLALLRPPRAIYLNQTRECPKMRGRDGRKS</sequence>
<accession>A0A8X6PCG3</accession>
<organism evidence="1 2">
    <name type="scientific">Nephila pilipes</name>
    <name type="common">Giant wood spider</name>
    <name type="synonym">Nephila maculata</name>
    <dbReference type="NCBI Taxonomy" id="299642"/>
    <lineage>
        <taxon>Eukaryota</taxon>
        <taxon>Metazoa</taxon>
        <taxon>Ecdysozoa</taxon>
        <taxon>Arthropoda</taxon>
        <taxon>Chelicerata</taxon>
        <taxon>Arachnida</taxon>
        <taxon>Araneae</taxon>
        <taxon>Araneomorphae</taxon>
        <taxon>Entelegynae</taxon>
        <taxon>Araneoidea</taxon>
        <taxon>Nephilidae</taxon>
        <taxon>Nephila</taxon>
    </lineage>
</organism>
<reference evidence="1" key="1">
    <citation type="submission" date="2020-08" db="EMBL/GenBank/DDBJ databases">
        <title>Multicomponent nature underlies the extraordinary mechanical properties of spider dragline silk.</title>
        <authorList>
            <person name="Kono N."/>
            <person name="Nakamura H."/>
            <person name="Mori M."/>
            <person name="Yoshida Y."/>
            <person name="Ohtoshi R."/>
            <person name="Malay A.D."/>
            <person name="Moran D.A.P."/>
            <person name="Tomita M."/>
            <person name="Numata K."/>
            <person name="Arakawa K."/>
        </authorList>
    </citation>
    <scope>NUCLEOTIDE SEQUENCE</scope>
</reference>
<keyword evidence="2" id="KW-1185">Reference proteome</keyword>
<dbReference type="AlphaFoldDB" id="A0A8X6PCG3"/>
<protein>
    <submittedName>
        <fullName evidence="1">Uncharacterized protein</fullName>
    </submittedName>
</protein>
<proteinExistence type="predicted"/>
<name>A0A8X6PCG3_NEPPI</name>
<dbReference type="Proteomes" id="UP000887013">
    <property type="component" value="Unassembled WGS sequence"/>
</dbReference>
<gene>
    <name evidence="1" type="ORF">NPIL_274301</name>
</gene>
<dbReference type="EMBL" id="BMAW01068221">
    <property type="protein sequence ID" value="GFT63358.1"/>
    <property type="molecule type" value="Genomic_DNA"/>
</dbReference>
<evidence type="ECO:0000313" key="1">
    <source>
        <dbReference type="EMBL" id="GFT63358.1"/>
    </source>
</evidence>
<evidence type="ECO:0000313" key="2">
    <source>
        <dbReference type="Proteomes" id="UP000887013"/>
    </source>
</evidence>
<comment type="caution">
    <text evidence="1">The sequence shown here is derived from an EMBL/GenBank/DDBJ whole genome shotgun (WGS) entry which is preliminary data.</text>
</comment>